<evidence type="ECO:0000259" key="1">
    <source>
        <dbReference type="PROSITE" id="PS50995"/>
    </source>
</evidence>
<proteinExistence type="predicted"/>
<evidence type="ECO:0000313" key="3">
    <source>
        <dbReference type="Proteomes" id="UP001528912"/>
    </source>
</evidence>
<dbReference type="Gene3D" id="1.10.10.10">
    <property type="entry name" value="Winged helix-like DNA-binding domain superfamily/Winged helix DNA-binding domain"/>
    <property type="match status" value="1"/>
</dbReference>
<protein>
    <submittedName>
        <fullName evidence="2">MarR family transcriptional regulator</fullName>
    </submittedName>
</protein>
<dbReference type="SUPFAM" id="SSF46785">
    <property type="entry name" value="Winged helix' DNA-binding domain"/>
    <property type="match status" value="1"/>
</dbReference>
<accession>A0ABT6C4N2</accession>
<dbReference type="RefSeq" id="WP_275239104.1">
    <property type="nucleotide sequence ID" value="NZ_JARFJC010000035.1"/>
</dbReference>
<dbReference type="InterPro" id="IPR036388">
    <property type="entry name" value="WH-like_DNA-bd_sf"/>
</dbReference>
<comment type="caution">
    <text evidence="2">The sequence shown here is derived from an EMBL/GenBank/DDBJ whole genome shotgun (WGS) entry which is preliminary data.</text>
</comment>
<name>A0ABT6C4N2_9MICO</name>
<dbReference type="InterPro" id="IPR052526">
    <property type="entry name" value="HTH-type_Bedaq_tolerance"/>
</dbReference>
<dbReference type="PROSITE" id="PS50995">
    <property type="entry name" value="HTH_MARR_2"/>
    <property type="match status" value="1"/>
</dbReference>
<organism evidence="2 3">
    <name type="scientific">Luteipulveratus flavus</name>
    <dbReference type="NCBI Taxonomy" id="3031728"/>
    <lineage>
        <taxon>Bacteria</taxon>
        <taxon>Bacillati</taxon>
        <taxon>Actinomycetota</taxon>
        <taxon>Actinomycetes</taxon>
        <taxon>Micrococcales</taxon>
        <taxon>Dermacoccaceae</taxon>
        <taxon>Luteipulveratus</taxon>
    </lineage>
</organism>
<dbReference type="InterPro" id="IPR000835">
    <property type="entry name" value="HTH_MarR-typ"/>
</dbReference>
<dbReference type="Proteomes" id="UP001528912">
    <property type="component" value="Unassembled WGS sequence"/>
</dbReference>
<reference evidence="2 3" key="1">
    <citation type="submission" date="2023-03" db="EMBL/GenBank/DDBJ databases">
        <title>YIM 133296 draft genome.</title>
        <authorList>
            <person name="Xiong L."/>
        </authorList>
    </citation>
    <scope>NUCLEOTIDE SEQUENCE [LARGE SCALE GENOMIC DNA]</scope>
    <source>
        <strain evidence="2 3">YIM 133296</strain>
    </source>
</reference>
<feature type="domain" description="HTH marR-type" evidence="1">
    <location>
        <begin position="1"/>
        <end position="135"/>
    </location>
</feature>
<dbReference type="InterPro" id="IPR036390">
    <property type="entry name" value="WH_DNA-bd_sf"/>
</dbReference>
<dbReference type="SMART" id="SM00347">
    <property type="entry name" value="HTH_MARR"/>
    <property type="match status" value="1"/>
</dbReference>
<evidence type="ECO:0000313" key="2">
    <source>
        <dbReference type="EMBL" id="MDF8263503.1"/>
    </source>
</evidence>
<dbReference type="EMBL" id="JAROAV010000012">
    <property type="protein sequence ID" value="MDF8263503.1"/>
    <property type="molecule type" value="Genomic_DNA"/>
</dbReference>
<gene>
    <name evidence="2" type="ORF">P4R38_04490</name>
</gene>
<dbReference type="PANTHER" id="PTHR39515:SF2">
    <property type="entry name" value="HTH-TYPE TRANSCRIPTIONAL REGULATOR RV0880"/>
    <property type="match status" value="1"/>
</dbReference>
<sequence length="142" mass="15246">MTTSSRRGDELLSAVARLHRWATRNASLDLPTAQGRVLALVAELGPSRIGDLAAADHCSQPTMTTQVQRVEARGWVTREADPADARAWLVGITPEGRQALRTARAARGKAVQPLLDSLSREDAAVLERAAEIMHSMVSAARG</sequence>
<dbReference type="PANTHER" id="PTHR39515">
    <property type="entry name" value="CONSERVED PROTEIN"/>
    <property type="match status" value="1"/>
</dbReference>
<dbReference type="Pfam" id="PF01047">
    <property type="entry name" value="MarR"/>
    <property type="match status" value="1"/>
</dbReference>
<keyword evidence="3" id="KW-1185">Reference proteome</keyword>